<dbReference type="Pfam" id="PF16025">
    <property type="entry name" value="CaM_bind"/>
    <property type="match status" value="1"/>
</dbReference>
<dbReference type="PANTHER" id="PTHR13594">
    <property type="entry name" value="CENTRIOLAR COILED-COIL PROTEIN OF 110 KDA"/>
    <property type="match status" value="1"/>
</dbReference>
<feature type="region of interest" description="Disordered" evidence="1">
    <location>
        <begin position="168"/>
        <end position="189"/>
    </location>
</feature>
<feature type="compositionally biased region" description="Low complexity" evidence="1">
    <location>
        <begin position="322"/>
        <end position="341"/>
    </location>
</feature>
<feature type="compositionally biased region" description="Low complexity" evidence="1">
    <location>
        <begin position="570"/>
        <end position="580"/>
    </location>
</feature>
<feature type="region of interest" description="Disordered" evidence="1">
    <location>
        <begin position="123"/>
        <end position="145"/>
    </location>
</feature>
<gene>
    <name evidence="3" type="primary">LOC117575246</name>
</gene>
<name>A0A6P8XQ41_DROAB</name>
<dbReference type="GO" id="GO:0032465">
    <property type="term" value="P:regulation of cytokinesis"/>
    <property type="evidence" value="ECO:0007669"/>
    <property type="project" value="InterPro"/>
</dbReference>
<dbReference type="GO" id="GO:1903723">
    <property type="term" value="P:negative regulation of centriole elongation"/>
    <property type="evidence" value="ECO:0007669"/>
    <property type="project" value="TreeGrafter"/>
</dbReference>
<dbReference type="InterPro" id="IPR033207">
    <property type="entry name" value="CCP110"/>
</dbReference>
<protein>
    <submittedName>
        <fullName evidence="3">Probable basic-leucine zipper transcription factor Q isoform X1</fullName>
    </submittedName>
</protein>
<feature type="compositionally biased region" description="Low complexity" evidence="1">
    <location>
        <begin position="512"/>
        <end position="542"/>
    </location>
</feature>
<accession>A0A6P8XQ41</accession>
<dbReference type="PANTHER" id="PTHR13594:SF1">
    <property type="entry name" value="CENTRIOLAR COILED-COIL PROTEIN OF 110 KDA"/>
    <property type="match status" value="1"/>
</dbReference>
<reference evidence="3" key="1">
    <citation type="submission" date="2025-08" db="UniProtKB">
        <authorList>
            <consortium name="RefSeq"/>
        </authorList>
    </citation>
    <scope>IDENTIFICATION</scope>
    <source>
        <strain evidence="3">15112-1751.03</strain>
        <tissue evidence="3">Whole Adult</tissue>
    </source>
</reference>
<dbReference type="GO" id="GO:0005814">
    <property type="term" value="C:centriole"/>
    <property type="evidence" value="ECO:0007669"/>
    <property type="project" value="InterPro"/>
</dbReference>
<feature type="compositionally biased region" description="Low complexity" evidence="1">
    <location>
        <begin position="171"/>
        <end position="181"/>
    </location>
</feature>
<dbReference type="GeneID" id="117575246"/>
<sequence>MDMENEASWAMDQLRAANKASDEGKFLAKQQQQYVSQFRIDGQPILPPLMTADRRQQMWQLKQRALQLEAKYKQQAQCDTSSSSNTSSMSTVQRILPQQQRLQQTPTYIYDSTQQDALLETPRSRPQTLQLKSGSSNSSNNSCGSNKNCGSNTNCGIPSICVNPPTPLEPNPSLSPSANASRLQLGHTRRKLNNITSRIMRFERQADNEALPLQVLWQDKRMLRSSTSPALLLPQPEASGQQMQRSRSFTLDEPSPALLAHMQRVGQQQMEQEQQQQQQQQQQVATTVTATSPRNPRLVHATQSLAHLRRDTIESKAKQVQRSASSSLVSATTTSPATSRRCGGNSPQRSLQQQQQYLKQLLQRALHEADDVCDEQSQQERKHLTLAKRQMFKDIKLAHRDRFQQLVQYQHEEQRRMQAEFDRQQKFLIEQICADINVAVYANESTSPQAATAAPTSSASACTSTADLSPNCTSTARKRLFDGADTESDVPSEMLPLDSVATTKSQPTANHNNNSNNNSSNSSVSNKSKLKKSQQLQQQRKLPSPVPKTPPARRVINKTTTSSVGRTKPQQQQQQTTTTTSLSKTRRAASPSRQSLPTAASQQRREEAATLLCAVTRGFLVRRLFRTEQVQRIVQTIRDTLIFVLNLHMETTIGGIDQEEPANIRLKARLLQQLCSASRTLHLIFFQTSIKERMEIIARDRKRIKTKLMALHVKQRH</sequence>
<evidence type="ECO:0000313" key="3">
    <source>
        <dbReference type="RefSeq" id="XP_034115273.1"/>
    </source>
</evidence>
<evidence type="ECO:0000256" key="1">
    <source>
        <dbReference type="SAM" id="MobiDB-lite"/>
    </source>
</evidence>
<feature type="compositionally biased region" description="Polar residues" evidence="1">
    <location>
        <begin position="591"/>
        <end position="602"/>
    </location>
</feature>
<dbReference type="OrthoDB" id="10028852at2759"/>
<dbReference type="RefSeq" id="XP_034115273.1">
    <property type="nucleotide sequence ID" value="XM_034259382.2"/>
</dbReference>
<proteinExistence type="predicted"/>
<dbReference type="AlphaFoldDB" id="A0A6P8XQ41"/>
<feature type="compositionally biased region" description="Polar residues" evidence="1">
    <location>
        <begin position="238"/>
        <end position="249"/>
    </location>
</feature>
<evidence type="ECO:0000313" key="2">
    <source>
        <dbReference type="Proteomes" id="UP000515160"/>
    </source>
</evidence>
<feature type="region of interest" description="Disordered" evidence="1">
    <location>
        <begin position="314"/>
        <end position="354"/>
    </location>
</feature>
<feature type="compositionally biased region" description="Polar residues" evidence="1">
    <location>
        <begin position="557"/>
        <end position="569"/>
    </location>
</feature>
<dbReference type="CTD" id="100329274"/>
<feature type="compositionally biased region" description="Polar residues" evidence="1">
    <location>
        <begin position="284"/>
        <end position="294"/>
    </location>
</feature>
<dbReference type="Proteomes" id="UP000515160">
    <property type="component" value="Chromosome X"/>
</dbReference>
<keyword evidence="2" id="KW-1185">Reference proteome</keyword>
<feature type="region of interest" description="Disordered" evidence="1">
    <location>
        <begin position="231"/>
        <end position="250"/>
    </location>
</feature>
<dbReference type="GO" id="GO:0032053">
    <property type="term" value="P:ciliary basal body organization"/>
    <property type="evidence" value="ECO:0007669"/>
    <property type="project" value="TreeGrafter"/>
</dbReference>
<feature type="compositionally biased region" description="Low complexity" evidence="1">
    <location>
        <begin position="267"/>
        <end position="283"/>
    </location>
</feature>
<feature type="region of interest" description="Disordered" evidence="1">
    <location>
        <begin position="503"/>
        <end position="603"/>
    </location>
</feature>
<dbReference type="PROSITE" id="PS50096">
    <property type="entry name" value="IQ"/>
    <property type="match status" value="1"/>
</dbReference>
<organism evidence="2 3">
    <name type="scientific">Drosophila albomicans</name>
    <name type="common">Fruit fly</name>
    <dbReference type="NCBI Taxonomy" id="7291"/>
    <lineage>
        <taxon>Eukaryota</taxon>
        <taxon>Metazoa</taxon>
        <taxon>Ecdysozoa</taxon>
        <taxon>Arthropoda</taxon>
        <taxon>Hexapoda</taxon>
        <taxon>Insecta</taxon>
        <taxon>Pterygota</taxon>
        <taxon>Neoptera</taxon>
        <taxon>Endopterygota</taxon>
        <taxon>Diptera</taxon>
        <taxon>Brachycera</taxon>
        <taxon>Muscomorpha</taxon>
        <taxon>Ephydroidea</taxon>
        <taxon>Drosophilidae</taxon>
        <taxon>Drosophila</taxon>
    </lineage>
</organism>
<feature type="compositionally biased region" description="Low complexity" evidence="1">
    <location>
        <begin position="133"/>
        <end position="145"/>
    </location>
</feature>
<dbReference type="GO" id="GO:0007099">
    <property type="term" value="P:centriole replication"/>
    <property type="evidence" value="ECO:0007669"/>
    <property type="project" value="InterPro"/>
</dbReference>
<feature type="region of interest" description="Disordered" evidence="1">
    <location>
        <begin position="263"/>
        <end position="296"/>
    </location>
</feature>